<dbReference type="FunFam" id="1.10.287.130:FF:000001">
    <property type="entry name" value="Two-component sensor histidine kinase"/>
    <property type="match status" value="1"/>
</dbReference>
<evidence type="ECO:0000313" key="16">
    <source>
        <dbReference type="EMBL" id="GEK22445.1"/>
    </source>
</evidence>
<dbReference type="InterPro" id="IPR050428">
    <property type="entry name" value="TCS_sensor_his_kinase"/>
</dbReference>
<dbReference type="InterPro" id="IPR036890">
    <property type="entry name" value="HATPase_C_sf"/>
</dbReference>
<evidence type="ECO:0000256" key="11">
    <source>
        <dbReference type="ARBA" id="ARBA00023136"/>
    </source>
</evidence>
<name>A0A510VBB8_9CELL</name>
<dbReference type="SUPFAM" id="SSF55874">
    <property type="entry name" value="ATPase domain of HSP90 chaperone/DNA topoisomerase II/histidine kinase"/>
    <property type="match status" value="1"/>
</dbReference>
<dbReference type="InterPro" id="IPR004358">
    <property type="entry name" value="Sig_transdc_His_kin-like_C"/>
</dbReference>
<dbReference type="PRINTS" id="PR00344">
    <property type="entry name" value="BCTRLSENSOR"/>
</dbReference>
<keyword evidence="6" id="KW-0808">Transferase</keyword>
<evidence type="ECO:0000256" key="5">
    <source>
        <dbReference type="ARBA" id="ARBA00022553"/>
    </source>
</evidence>
<dbReference type="PANTHER" id="PTHR45436">
    <property type="entry name" value="SENSOR HISTIDINE KINASE YKOH"/>
    <property type="match status" value="1"/>
</dbReference>
<evidence type="ECO:0000256" key="6">
    <source>
        <dbReference type="ARBA" id="ARBA00022679"/>
    </source>
</evidence>
<keyword evidence="11 13" id="KW-0472">Membrane</keyword>
<dbReference type="SMART" id="SM00388">
    <property type="entry name" value="HisKA"/>
    <property type="match status" value="1"/>
</dbReference>
<proteinExistence type="predicted"/>
<dbReference type="Pfam" id="PF02518">
    <property type="entry name" value="HATPase_c"/>
    <property type="match status" value="1"/>
</dbReference>
<evidence type="ECO:0000256" key="12">
    <source>
        <dbReference type="SAM" id="MobiDB-lite"/>
    </source>
</evidence>
<feature type="region of interest" description="Disordered" evidence="12">
    <location>
        <begin position="51"/>
        <end position="81"/>
    </location>
</feature>
<comment type="catalytic activity">
    <reaction evidence="1">
        <text>ATP + protein L-histidine = ADP + protein N-phospho-L-histidine.</text>
        <dbReference type="EC" id="2.7.13.3"/>
    </reaction>
</comment>
<feature type="domain" description="HAMP" evidence="15">
    <location>
        <begin position="198"/>
        <end position="260"/>
    </location>
</feature>
<evidence type="ECO:0000256" key="4">
    <source>
        <dbReference type="ARBA" id="ARBA00012438"/>
    </source>
</evidence>
<evidence type="ECO:0000313" key="17">
    <source>
        <dbReference type="Proteomes" id="UP000321118"/>
    </source>
</evidence>
<dbReference type="OrthoDB" id="9786919at2"/>
<dbReference type="Proteomes" id="UP000321118">
    <property type="component" value="Unassembled WGS sequence"/>
</dbReference>
<evidence type="ECO:0000256" key="8">
    <source>
        <dbReference type="ARBA" id="ARBA00022777"/>
    </source>
</evidence>
<dbReference type="Gene3D" id="6.10.340.10">
    <property type="match status" value="1"/>
</dbReference>
<dbReference type="CDD" id="cd00075">
    <property type="entry name" value="HATPase"/>
    <property type="match status" value="1"/>
</dbReference>
<dbReference type="PROSITE" id="PS50885">
    <property type="entry name" value="HAMP"/>
    <property type="match status" value="1"/>
</dbReference>
<evidence type="ECO:0000256" key="7">
    <source>
        <dbReference type="ARBA" id="ARBA00022692"/>
    </source>
</evidence>
<dbReference type="Gene3D" id="1.10.287.130">
    <property type="match status" value="1"/>
</dbReference>
<dbReference type="Pfam" id="PF00512">
    <property type="entry name" value="HisKA"/>
    <property type="match status" value="1"/>
</dbReference>
<keyword evidence="17" id="KW-1185">Reference proteome</keyword>
<evidence type="ECO:0000256" key="10">
    <source>
        <dbReference type="ARBA" id="ARBA00023012"/>
    </source>
</evidence>
<evidence type="ECO:0000259" key="14">
    <source>
        <dbReference type="PROSITE" id="PS50109"/>
    </source>
</evidence>
<dbReference type="GO" id="GO:0005509">
    <property type="term" value="F:calcium ion binding"/>
    <property type="evidence" value="ECO:0007669"/>
    <property type="project" value="UniProtKB-ARBA"/>
</dbReference>
<dbReference type="FunFam" id="3.30.565.10:FF:000006">
    <property type="entry name" value="Sensor histidine kinase WalK"/>
    <property type="match status" value="1"/>
</dbReference>
<organism evidence="16 17">
    <name type="scientific">Cellulomonas xylanilytica</name>
    <dbReference type="NCBI Taxonomy" id="233583"/>
    <lineage>
        <taxon>Bacteria</taxon>
        <taxon>Bacillati</taxon>
        <taxon>Actinomycetota</taxon>
        <taxon>Actinomycetes</taxon>
        <taxon>Micrococcales</taxon>
        <taxon>Cellulomonadaceae</taxon>
        <taxon>Cellulomonas</taxon>
    </lineage>
</organism>
<dbReference type="GO" id="GO:0000155">
    <property type="term" value="F:phosphorelay sensor kinase activity"/>
    <property type="evidence" value="ECO:0007669"/>
    <property type="project" value="InterPro"/>
</dbReference>
<dbReference type="RefSeq" id="WP_146928367.1">
    <property type="nucleotide sequence ID" value="NZ_BJUB01000009.1"/>
</dbReference>
<dbReference type="SMART" id="SM00304">
    <property type="entry name" value="HAMP"/>
    <property type="match status" value="1"/>
</dbReference>
<dbReference type="InterPro" id="IPR003594">
    <property type="entry name" value="HATPase_dom"/>
</dbReference>
<protein>
    <recommendedName>
        <fullName evidence="4">histidine kinase</fullName>
        <ecNumber evidence="4">2.7.13.3</ecNumber>
    </recommendedName>
</protein>
<gene>
    <name evidence="16" type="ORF">CXY01_29650</name>
</gene>
<dbReference type="Gene3D" id="3.30.565.10">
    <property type="entry name" value="Histidine kinase-like ATPase, C-terminal domain"/>
    <property type="match status" value="1"/>
</dbReference>
<dbReference type="EMBL" id="BJUB01000009">
    <property type="protein sequence ID" value="GEK22445.1"/>
    <property type="molecule type" value="Genomic_DNA"/>
</dbReference>
<evidence type="ECO:0000256" key="3">
    <source>
        <dbReference type="ARBA" id="ARBA00004236"/>
    </source>
</evidence>
<keyword evidence="9 13" id="KW-1133">Transmembrane helix</keyword>
<comment type="caution">
    <text evidence="16">The sequence shown here is derived from an EMBL/GenBank/DDBJ whole genome shotgun (WGS) entry which is preliminary data.</text>
</comment>
<dbReference type="EC" id="2.7.13.3" evidence="4"/>
<dbReference type="PROSITE" id="PS50109">
    <property type="entry name" value="HIS_KIN"/>
    <property type="match status" value="1"/>
</dbReference>
<dbReference type="CDD" id="cd00082">
    <property type="entry name" value="HisKA"/>
    <property type="match status" value="1"/>
</dbReference>
<dbReference type="AlphaFoldDB" id="A0A510VBB8"/>
<dbReference type="GO" id="GO:0005886">
    <property type="term" value="C:plasma membrane"/>
    <property type="evidence" value="ECO:0007669"/>
    <property type="project" value="UniProtKB-SubCell"/>
</dbReference>
<keyword evidence="8 16" id="KW-0418">Kinase</keyword>
<evidence type="ECO:0000256" key="2">
    <source>
        <dbReference type="ARBA" id="ARBA00001968"/>
    </source>
</evidence>
<comment type="cofactor">
    <cofactor evidence="2">
        <name>a divalent metal cation</name>
        <dbReference type="ChEBI" id="CHEBI:60240"/>
    </cofactor>
</comment>
<keyword evidence="7 13" id="KW-0812">Transmembrane</keyword>
<feature type="transmembrane region" description="Helical" evidence="13">
    <location>
        <begin position="173"/>
        <end position="197"/>
    </location>
</feature>
<accession>A0A510VBB8</accession>
<dbReference type="InterPro" id="IPR003661">
    <property type="entry name" value="HisK_dim/P_dom"/>
</dbReference>
<evidence type="ECO:0000259" key="15">
    <source>
        <dbReference type="PROSITE" id="PS50885"/>
    </source>
</evidence>
<evidence type="ECO:0000256" key="1">
    <source>
        <dbReference type="ARBA" id="ARBA00000085"/>
    </source>
</evidence>
<reference evidence="16 17" key="1">
    <citation type="submission" date="2019-07" db="EMBL/GenBank/DDBJ databases">
        <title>Whole genome shotgun sequence of Cellulomonas xylanilytica NBRC 101102.</title>
        <authorList>
            <person name="Hosoyama A."/>
            <person name="Uohara A."/>
            <person name="Ohji S."/>
            <person name="Ichikawa N."/>
        </authorList>
    </citation>
    <scope>NUCLEOTIDE SEQUENCE [LARGE SCALE GENOMIC DNA]</scope>
    <source>
        <strain evidence="16 17">NBRC 101102</strain>
    </source>
</reference>
<keyword evidence="10" id="KW-0902">Two-component regulatory system</keyword>
<feature type="domain" description="Histidine kinase" evidence="14">
    <location>
        <begin position="275"/>
        <end position="494"/>
    </location>
</feature>
<sequence>MGTRPRWTMRRRLVVMVVALVAVVATVMGTVSTLALQRSLTDQLDEKLTAAHRRTVDGPELSRASDPGEMTDMPQDGPYRPGKDAGTVVVELPDGVDPTGLTVDQAYYIGDDGTAVALDDDQVVDLLAVPVDDRPVTVAVSGLGRMRAIAGATPVGTTVTALPTTSVTSTVTAFVAVEVVVAALALLVAAAAGIVLVRRELRPLDRVVGTANRVSRLPLDRGEVVLADRVPARDTDPATEVGQVGAALNRLLGHVEQALGARHESESQVRRFVADASHELRTPLASIRGYAELVRRSPDDLPASALQAMSRVESESQRMTALLEDMLLLARLDAGRPLASEPVDLSLLAVDAVTDAHAAGPDHDWRLDLAAPDDDGSEDALVVGDDHRLRQVLANLLSNARLHTPAGTAVTVRVRRAGDQVVLQVADDGPGIPPALRESLFQRFTRGDPSRNSATGSTGLGLAIVHAVVTAHGGTITVTSGPGTTFTVTLPAAPG</sequence>
<dbReference type="InterPro" id="IPR036097">
    <property type="entry name" value="HisK_dim/P_sf"/>
</dbReference>
<dbReference type="PANTHER" id="PTHR45436:SF5">
    <property type="entry name" value="SENSOR HISTIDINE KINASE TRCS"/>
    <property type="match status" value="1"/>
</dbReference>
<evidence type="ECO:0000256" key="13">
    <source>
        <dbReference type="SAM" id="Phobius"/>
    </source>
</evidence>
<keyword evidence="5" id="KW-0597">Phosphoprotein</keyword>
<dbReference type="InterPro" id="IPR005467">
    <property type="entry name" value="His_kinase_dom"/>
</dbReference>
<dbReference type="SUPFAM" id="SSF47384">
    <property type="entry name" value="Homodimeric domain of signal transducing histidine kinase"/>
    <property type="match status" value="1"/>
</dbReference>
<dbReference type="SMART" id="SM00387">
    <property type="entry name" value="HATPase_c"/>
    <property type="match status" value="1"/>
</dbReference>
<evidence type="ECO:0000256" key="9">
    <source>
        <dbReference type="ARBA" id="ARBA00022989"/>
    </source>
</evidence>
<comment type="subcellular location">
    <subcellularLocation>
        <location evidence="3">Cell membrane</location>
    </subcellularLocation>
</comment>
<dbReference type="InterPro" id="IPR003660">
    <property type="entry name" value="HAMP_dom"/>
</dbReference>